<dbReference type="InterPro" id="IPR011706">
    <property type="entry name" value="Cu-oxidase_C"/>
</dbReference>
<dbReference type="InterPro" id="IPR011707">
    <property type="entry name" value="Cu-oxidase-like_N"/>
</dbReference>
<keyword evidence="7" id="KW-0732">Signal</keyword>
<dbReference type="PANTHER" id="PTHR11709:SF502">
    <property type="entry name" value="MULTICOPPER OXIDASE"/>
    <property type="match status" value="1"/>
</dbReference>
<proteinExistence type="inferred from homology"/>
<dbReference type="PANTHER" id="PTHR11709">
    <property type="entry name" value="MULTI-COPPER OXIDASE"/>
    <property type="match status" value="1"/>
</dbReference>
<dbReference type="CDD" id="cd13880">
    <property type="entry name" value="CuRO_2_MaLCC_like"/>
    <property type="match status" value="1"/>
</dbReference>
<keyword evidence="4" id="KW-0560">Oxidoreductase</keyword>
<dbReference type="InterPro" id="IPR008972">
    <property type="entry name" value="Cupredoxin"/>
</dbReference>
<name>A0A9W4N4E7_9EURO</name>
<dbReference type="EMBL" id="CAJVPD010000055">
    <property type="protein sequence ID" value="CAG8281786.1"/>
    <property type="molecule type" value="Genomic_DNA"/>
</dbReference>
<dbReference type="Proteomes" id="UP001152592">
    <property type="component" value="Unassembled WGS sequence"/>
</dbReference>
<evidence type="ECO:0000256" key="6">
    <source>
        <dbReference type="ARBA" id="ARBA00023180"/>
    </source>
</evidence>
<evidence type="ECO:0000259" key="9">
    <source>
        <dbReference type="Pfam" id="PF07731"/>
    </source>
</evidence>
<feature type="chain" id="PRO_5040771465" evidence="7">
    <location>
        <begin position="22"/>
        <end position="632"/>
    </location>
</feature>
<dbReference type="CDD" id="cd13901">
    <property type="entry name" value="CuRO_3_MaLCC_like"/>
    <property type="match status" value="1"/>
</dbReference>
<dbReference type="Gene3D" id="2.60.40.420">
    <property type="entry name" value="Cupredoxins - blue copper proteins"/>
    <property type="match status" value="3"/>
</dbReference>
<dbReference type="Pfam" id="PF07732">
    <property type="entry name" value="Cu-oxidase_3"/>
    <property type="match status" value="1"/>
</dbReference>
<organism evidence="11 12">
    <name type="scientific">Penicillium salamii</name>
    <dbReference type="NCBI Taxonomy" id="1612424"/>
    <lineage>
        <taxon>Eukaryota</taxon>
        <taxon>Fungi</taxon>
        <taxon>Dikarya</taxon>
        <taxon>Ascomycota</taxon>
        <taxon>Pezizomycotina</taxon>
        <taxon>Eurotiomycetes</taxon>
        <taxon>Eurotiomycetidae</taxon>
        <taxon>Eurotiales</taxon>
        <taxon>Aspergillaceae</taxon>
        <taxon>Penicillium</taxon>
    </lineage>
</organism>
<feature type="domain" description="Plastocyanin-like" evidence="10">
    <location>
        <begin position="92"/>
        <end position="209"/>
    </location>
</feature>
<sequence>MKMRTWLWYMIYYLSTPATSGFLKTLPFEPPEKATIPFTPPIFVSDQPKVYPKACPGNTPTTRDQWCQYSLHTDYTSTVPDTGVTREFWFNVHQATLAPDGRPRWALAINGTLPGPTIEANWGDTVIIHLRNSLKDVENGTSLHIHGLRQHYTNPMDGVVSVTQCPIAPGNTMTYRWRATQYGTTWYHSHIGLQTWEGVYGGVIINGPASRNYDKDTGVILLSDWDINTVDELWGQAETVGPPQLDTGLINGNNVFGDDDDDSSQTGSRFSTSFVSGNSYRLRVTNVACDTQFKFSIDHHTLTVIAMDFVPIEPYETTAINVSIGQRYDVIVKADQAAVAESFWLRATPQLSCSLNNNADNIRGIIYYEKSSGGSRKPTSLVPSTTGYTLTDICEDEPASKLIPIVSKELCLVSSEFYYNENLPVTGSFNENSLFRWYLNGTSMHVTWSQPTLLDFFDYSGPGYLDETTESQSNTQKERAVLPIPKADTWVLVVIETTMEAPHPIHLHGHDFFIVAQGNGSWNTNSQNLRLKYAAGTLPKRDTALLPALGHLVLAFRTDNPGAWLMHCHIGWHLDQGFALQFVEREPEIRRMFEGGSRSGGWWDYGRTMKQSCDDWNWYNRGGQVVETGAGI</sequence>
<dbReference type="Pfam" id="PF07731">
    <property type="entry name" value="Cu-oxidase_2"/>
    <property type="match status" value="1"/>
</dbReference>
<keyword evidence="6" id="KW-0325">Glycoprotein</keyword>
<dbReference type="GO" id="GO:0016491">
    <property type="term" value="F:oxidoreductase activity"/>
    <property type="evidence" value="ECO:0007669"/>
    <property type="project" value="UniProtKB-KW"/>
</dbReference>
<evidence type="ECO:0000256" key="5">
    <source>
        <dbReference type="ARBA" id="ARBA00023008"/>
    </source>
</evidence>
<dbReference type="FunFam" id="2.60.40.420:FF:000021">
    <property type="entry name" value="Extracellular dihydrogeodin oxidase/laccase"/>
    <property type="match status" value="1"/>
</dbReference>
<evidence type="ECO:0000256" key="2">
    <source>
        <dbReference type="ARBA" id="ARBA00022723"/>
    </source>
</evidence>
<feature type="domain" description="Plastocyanin-like" evidence="8">
    <location>
        <begin position="218"/>
        <end position="368"/>
    </location>
</feature>
<dbReference type="OrthoDB" id="1713912at2759"/>
<comment type="similarity">
    <text evidence="1">Belongs to the multicopper oxidase family.</text>
</comment>
<evidence type="ECO:0000256" key="3">
    <source>
        <dbReference type="ARBA" id="ARBA00022737"/>
    </source>
</evidence>
<dbReference type="AlphaFoldDB" id="A0A9W4N4E7"/>
<accession>A0A9W4N4E7</accession>
<dbReference type="Pfam" id="PF00394">
    <property type="entry name" value="Cu-oxidase"/>
    <property type="match status" value="1"/>
</dbReference>
<protein>
    <submittedName>
        <fullName evidence="11">Uncharacterized protein</fullName>
    </submittedName>
</protein>
<dbReference type="InterPro" id="IPR001117">
    <property type="entry name" value="Cu-oxidase_2nd"/>
</dbReference>
<evidence type="ECO:0000256" key="4">
    <source>
        <dbReference type="ARBA" id="ARBA00023002"/>
    </source>
</evidence>
<dbReference type="FunFam" id="2.60.40.420:FF:000038">
    <property type="entry name" value="Extracellular dihydrogeodin oxidase/laccase"/>
    <property type="match status" value="1"/>
</dbReference>
<evidence type="ECO:0000256" key="7">
    <source>
        <dbReference type="SAM" id="SignalP"/>
    </source>
</evidence>
<reference evidence="11" key="1">
    <citation type="submission" date="2021-07" db="EMBL/GenBank/DDBJ databases">
        <authorList>
            <person name="Branca A.L. A."/>
        </authorList>
    </citation>
    <scope>NUCLEOTIDE SEQUENCE</scope>
</reference>
<evidence type="ECO:0000259" key="10">
    <source>
        <dbReference type="Pfam" id="PF07732"/>
    </source>
</evidence>
<evidence type="ECO:0000313" key="12">
    <source>
        <dbReference type="Proteomes" id="UP001152592"/>
    </source>
</evidence>
<comment type="caution">
    <text evidence="11">The sequence shown here is derived from an EMBL/GenBank/DDBJ whole genome shotgun (WGS) entry which is preliminary data.</text>
</comment>
<dbReference type="GO" id="GO:0005507">
    <property type="term" value="F:copper ion binding"/>
    <property type="evidence" value="ECO:0007669"/>
    <property type="project" value="InterPro"/>
</dbReference>
<evidence type="ECO:0000259" key="8">
    <source>
        <dbReference type="Pfam" id="PF00394"/>
    </source>
</evidence>
<keyword evidence="2" id="KW-0479">Metal-binding</keyword>
<evidence type="ECO:0000313" key="11">
    <source>
        <dbReference type="EMBL" id="CAG8281786.1"/>
    </source>
</evidence>
<gene>
    <name evidence="11" type="ORF">PSALAMII_LOCUS1405</name>
</gene>
<dbReference type="CDD" id="cd13854">
    <property type="entry name" value="CuRO_1_MaLCC_like"/>
    <property type="match status" value="1"/>
</dbReference>
<keyword evidence="3" id="KW-0677">Repeat</keyword>
<dbReference type="InterPro" id="IPR045087">
    <property type="entry name" value="Cu-oxidase_fam"/>
</dbReference>
<feature type="domain" description="Plastocyanin-like" evidence="9">
    <location>
        <begin position="446"/>
        <end position="586"/>
    </location>
</feature>
<keyword evidence="5" id="KW-0186">Copper</keyword>
<dbReference type="SUPFAM" id="SSF49503">
    <property type="entry name" value="Cupredoxins"/>
    <property type="match status" value="3"/>
</dbReference>
<evidence type="ECO:0000256" key="1">
    <source>
        <dbReference type="ARBA" id="ARBA00010609"/>
    </source>
</evidence>
<feature type="signal peptide" evidence="7">
    <location>
        <begin position="1"/>
        <end position="21"/>
    </location>
</feature>